<dbReference type="Proteomes" id="UP000261620">
    <property type="component" value="Unplaced"/>
</dbReference>
<reference evidence="8" key="2">
    <citation type="submission" date="2025-09" db="UniProtKB">
        <authorList>
            <consortium name="Ensembl"/>
        </authorList>
    </citation>
    <scope>IDENTIFICATION</scope>
</reference>
<comment type="cofactor">
    <cofactor evidence="1">
        <name>heme</name>
        <dbReference type="ChEBI" id="CHEBI:30413"/>
    </cofactor>
</comment>
<evidence type="ECO:0000256" key="1">
    <source>
        <dbReference type="ARBA" id="ARBA00001971"/>
    </source>
</evidence>
<comment type="similarity">
    <text evidence="2">Belongs to the cytochrome P450 family.</text>
</comment>
<dbReference type="GO" id="GO:0034650">
    <property type="term" value="P:cortisol metabolic process"/>
    <property type="evidence" value="ECO:0007669"/>
    <property type="project" value="TreeGrafter"/>
</dbReference>
<dbReference type="GO" id="GO:0016705">
    <property type="term" value="F:oxidoreductase activity, acting on paired donors, with incorporation or reduction of molecular oxygen"/>
    <property type="evidence" value="ECO:0007669"/>
    <property type="project" value="InterPro"/>
</dbReference>
<dbReference type="GO" id="GO:0004497">
    <property type="term" value="F:monooxygenase activity"/>
    <property type="evidence" value="ECO:0007669"/>
    <property type="project" value="UniProtKB-KW"/>
</dbReference>
<dbReference type="AlphaFoldDB" id="A0A3Q3XN97"/>
<keyword evidence="3" id="KW-0349">Heme</keyword>
<dbReference type="Gene3D" id="1.10.630.10">
    <property type="entry name" value="Cytochrome P450"/>
    <property type="match status" value="1"/>
</dbReference>
<evidence type="ECO:0000256" key="2">
    <source>
        <dbReference type="ARBA" id="ARBA00010617"/>
    </source>
</evidence>
<dbReference type="GO" id="GO:0008203">
    <property type="term" value="P:cholesterol metabolic process"/>
    <property type="evidence" value="ECO:0007669"/>
    <property type="project" value="TreeGrafter"/>
</dbReference>
<keyword evidence="9" id="KW-1185">Reference proteome</keyword>
<proteinExistence type="inferred from homology"/>
<keyword evidence="4" id="KW-0479">Metal-binding</keyword>
<dbReference type="PRINTS" id="PR00385">
    <property type="entry name" value="P450"/>
</dbReference>
<dbReference type="GO" id="GO:0071375">
    <property type="term" value="P:cellular response to peptide hormone stimulus"/>
    <property type="evidence" value="ECO:0007669"/>
    <property type="project" value="TreeGrafter"/>
</dbReference>
<evidence type="ECO:0000256" key="4">
    <source>
        <dbReference type="ARBA" id="ARBA00022723"/>
    </source>
</evidence>
<dbReference type="GO" id="GO:0006704">
    <property type="term" value="P:glucocorticoid biosynthetic process"/>
    <property type="evidence" value="ECO:0007669"/>
    <property type="project" value="TreeGrafter"/>
</dbReference>
<dbReference type="SUPFAM" id="SSF48264">
    <property type="entry name" value="Cytochrome P450"/>
    <property type="match status" value="1"/>
</dbReference>
<sequence length="218" mass="25051">MFRLSSVVILFPKSSWPYLPFWKQFVEAWDYLFKVTEKLVQKKMDEIQDKVHLQQSMEGAYLTHLLLSEQMTMTEILASITELLLAGVDTTSNTVSWSLYLMARNPEIQEQLYQEVIRVCPGDKVPNSDDIAGMPYLKAVIRETLRLYPVVPGNARVTVENEIVVGDYVFPKKSKCCGHSCSAHFLFVHMIFHLGLPPRVINVINTTEWSFDFDSDEP</sequence>
<dbReference type="GO" id="GO:0005506">
    <property type="term" value="F:iron ion binding"/>
    <property type="evidence" value="ECO:0007669"/>
    <property type="project" value="InterPro"/>
</dbReference>
<dbReference type="PANTHER" id="PTHR24279:SF123">
    <property type="entry name" value="CYTOCHROME P450 FAMILY 27 SUBFAMILY A MEMBER 1"/>
    <property type="match status" value="1"/>
</dbReference>
<evidence type="ECO:0000256" key="7">
    <source>
        <dbReference type="ARBA" id="ARBA00023033"/>
    </source>
</evidence>
<name>A0A3Q3XN97_MOLML</name>
<evidence type="ECO:0000256" key="3">
    <source>
        <dbReference type="ARBA" id="ARBA00022617"/>
    </source>
</evidence>
<protein>
    <submittedName>
        <fullName evidence="8">Uncharacterized protein</fullName>
    </submittedName>
</protein>
<keyword evidence="6" id="KW-0408">Iron</keyword>
<dbReference type="InterPro" id="IPR050479">
    <property type="entry name" value="CYP11_CYP27_families"/>
</dbReference>
<evidence type="ECO:0000256" key="5">
    <source>
        <dbReference type="ARBA" id="ARBA00023002"/>
    </source>
</evidence>
<dbReference type="GO" id="GO:0020037">
    <property type="term" value="F:heme binding"/>
    <property type="evidence" value="ECO:0007669"/>
    <property type="project" value="InterPro"/>
</dbReference>
<organism evidence="8 9">
    <name type="scientific">Mola mola</name>
    <name type="common">Ocean sunfish</name>
    <name type="synonym">Tetraodon mola</name>
    <dbReference type="NCBI Taxonomy" id="94237"/>
    <lineage>
        <taxon>Eukaryota</taxon>
        <taxon>Metazoa</taxon>
        <taxon>Chordata</taxon>
        <taxon>Craniata</taxon>
        <taxon>Vertebrata</taxon>
        <taxon>Euteleostomi</taxon>
        <taxon>Actinopterygii</taxon>
        <taxon>Neopterygii</taxon>
        <taxon>Teleostei</taxon>
        <taxon>Neoteleostei</taxon>
        <taxon>Acanthomorphata</taxon>
        <taxon>Eupercaria</taxon>
        <taxon>Tetraodontiformes</taxon>
        <taxon>Molidae</taxon>
        <taxon>Mola</taxon>
    </lineage>
</organism>
<dbReference type="InterPro" id="IPR001128">
    <property type="entry name" value="Cyt_P450"/>
</dbReference>
<evidence type="ECO:0000313" key="8">
    <source>
        <dbReference type="Ensembl" id="ENSMMOP00000025901.1"/>
    </source>
</evidence>
<keyword evidence="7" id="KW-0503">Monooxygenase</keyword>
<dbReference type="GO" id="GO:0006700">
    <property type="term" value="P:C21-steroid hormone biosynthetic process"/>
    <property type="evidence" value="ECO:0007669"/>
    <property type="project" value="TreeGrafter"/>
</dbReference>
<evidence type="ECO:0000313" key="9">
    <source>
        <dbReference type="Proteomes" id="UP000261620"/>
    </source>
</evidence>
<accession>A0A3Q3XN97</accession>
<dbReference type="InterPro" id="IPR036396">
    <property type="entry name" value="Cyt_P450_sf"/>
</dbReference>
<dbReference type="PRINTS" id="PR00463">
    <property type="entry name" value="EP450I"/>
</dbReference>
<dbReference type="PANTHER" id="PTHR24279">
    <property type="entry name" value="CYTOCHROME P450"/>
    <property type="match status" value="1"/>
</dbReference>
<dbReference type="InterPro" id="IPR002401">
    <property type="entry name" value="Cyt_P450_E_grp-I"/>
</dbReference>
<dbReference type="Ensembl" id="ENSMMOT00000026341.1">
    <property type="protein sequence ID" value="ENSMMOP00000025901.1"/>
    <property type="gene ID" value="ENSMMOG00000019642.1"/>
</dbReference>
<evidence type="ECO:0000256" key="6">
    <source>
        <dbReference type="ARBA" id="ARBA00023004"/>
    </source>
</evidence>
<dbReference type="Pfam" id="PF00067">
    <property type="entry name" value="p450"/>
    <property type="match status" value="1"/>
</dbReference>
<keyword evidence="5" id="KW-0560">Oxidoreductase</keyword>
<dbReference type="GO" id="GO:0005743">
    <property type="term" value="C:mitochondrial inner membrane"/>
    <property type="evidence" value="ECO:0007669"/>
    <property type="project" value="TreeGrafter"/>
</dbReference>
<reference evidence="8" key="1">
    <citation type="submission" date="2025-08" db="UniProtKB">
        <authorList>
            <consortium name="Ensembl"/>
        </authorList>
    </citation>
    <scope>IDENTIFICATION</scope>
</reference>